<dbReference type="Pfam" id="PF01329">
    <property type="entry name" value="Pterin_4a"/>
    <property type="match status" value="1"/>
</dbReference>
<dbReference type="NCBIfam" id="NF002017">
    <property type="entry name" value="PRK00823.1-2"/>
    <property type="match status" value="1"/>
</dbReference>
<dbReference type="InterPro" id="IPR036428">
    <property type="entry name" value="PCD_sf"/>
</dbReference>
<dbReference type="SUPFAM" id="SSF55248">
    <property type="entry name" value="PCD-like"/>
    <property type="match status" value="1"/>
</dbReference>
<dbReference type="EC" id="4.2.1.96" evidence="4"/>
<gene>
    <name evidence="5" type="ORF">NCWK1_4098</name>
</gene>
<keyword evidence="6" id="KW-1185">Reference proteome</keyword>
<comment type="caution">
    <text evidence="5">The sequence shown here is derived from an EMBL/GenBank/DDBJ whole genome shotgun (WGS) entry which is preliminary data.</text>
</comment>
<dbReference type="PANTHER" id="PTHR12599:SF0">
    <property type="entry name" value="PTERIN-4-ALPHA-CARBINOLAMINE DEHYDRATASE"/>
    <property type="match status" value="1"/>
</dbReference>
<dbReference type="AlphaFoldDB" id="A0A2H6LMF4"/>
<protein>
    <recommendedName>
        <fullName evidence="4">Putative pterin-4-alpha-carbinolamine dehydratase</fullName>
        <shortName evidence="4">PHS</shortName>
        <ecNumber evidence="4">4.2.1.96</ecNumber>
    </recommendedName>
    <alternativeName>
        <fullName evidence="4">4-alpha-hydroxy-tetrahydropterin dehydratase</fullName>
    </alternativeName>
    <alternativeName>
        <fullName evidence="4">Pterin carbinolamine dehydratase</fullName>
        <shortName evidence="4">PCD</shortName>
    </alternativeName>
</protein>
<evidence type="ECO:0000313" key="5">
    <source>
        <dbReference type="EMBL" id="GBE94326.1"/>
    </source>
</evidence>
<name>A0A2H6LMF4_9NOSO</name>
<comment type="catalytic activity">
    <reaction evidence="1 4">
        <text>(4aS,6R)-4a-hydroxy-L-erythro-5,6,7,8-tetrahydrobiopterin = (6R)-L-erythro-6,7-dihydrobiopterin + H2O</text>
        <dbReference type="Rhea" id="RHEA:11920"/>
        <dbReference type="ChEBI" id="CHEBI:15377"/>
        <dbReference type="ChEBI" id="CHEBI:15642"/>
        <dbReference type="ChEBI" id="CHEBI:43120"/>
        <dbReference type="EC" id="4.2.1.96"/>
    </reaction>
</comment>
<accession>A0A2H6LMF4</accession>
<evidence type="ECO:0000256" key="4">
    <source>
        <dbReference type="HAMAP-Rule" id="MF_00434"/>
    </source>
</evidence>
<proteinExistence type="inferred from homology"/>
<dbReference type="GO" id="GO:0008124">
    <property type="term" value="F:4-alpha-hydroxytetrahydrobiopterin dehydratase activity"/>
    <property type="evidence" value="ECO:0007669"/>
    <property type="project" value="UniProtKB-UniRule"/>
</dbReference>
<dbReference type="Proteomes" id="UP000236527">
    <property type="component" value="Unassembled WGS sequence"/>
</dbReference>
<dbReference type="CDD" id="cd00488">
    <property type="entry name" value="PCD_DCoH"/>
    <property type="match status" value="1"/>
</dbReference>
<dbReference type="GO" id="GO:0006729">
    <property type="term" value="P:tetrahydrobiopterin biosynthetic process"/>
    <property type="evidence" value="ECO:0007669"/>
    <property type="project" value="InterPro"/>
</dbReference>
<evidence type="ECO:0000256" key="3">
    <source>
        <dbReference type="ARBA" id="ARBA00023239"/>
    </source>
</evidence>
<evidence type="ECO:0000256" key="1">
    <source>
        <dbReference type="ARBA" id="ARBA00001554"/>
    </source>
</evidence>
<dbReference type="EMBL" id="BDGE01000074">
    <property type="protein sequence ID" value="GBE94326.1"/>
    <property type="molecule type" value="Genomic_DNA"/>
</dbReference>
<evidence type="ECO:0000313" key="6">
    <source>
        <dbReference type="Proteomes" id="UP000236527"/>
    </source>
</evidence>
<dbReference type="PANTHER" id="PTHR12599">
    <property type="entry name" value="PTERIN-4-ALPHA-CARBINOLAMINE DEHYDRATASE"/>
    <property type="match status" value="1"/>
</dbReference>
<dbReference type="Gene3D" id="3.30.1360.20">
    <property type="entry name" value="Transcriptional coactivator/pterin dehydratase"/>
    <property type="match status" value="1"/>
</dbReference>
<reference evidence="6" key="1">
    <citation type="journal article" date="2018" name="Genome Announc.">
        <title>Draft Genome Sequence of the Nitrogen-Fixing and Hormogonia-Inducing Cyanobacterium Nostoc cycadae Strain WK-1, Isolated from the Coralloid Roots of Cycas revoluta.</title>
        <authorList>
            <person name="Kanesaki Y."/>
            <person name="Hirose M."/>
            <person name="Hirose Y."/>
            <person name="Fujisawa T."/>
            <person name="Nakamura Y."/>
            <person name="Watanabe S."/>
            <person name="Matsunaga S."/>
            <person name="Uchida H."/>
            <person name="Murakami A."/>
        </authorList>
    </citation>
    <scope>NUCLEOTIDE SEQUENCE [LARGE SCALE GENOMIC DNA]</scope>
    <source>
        <strain evidence="6">WK-1</strain>
    </source>
</reference>
<dbReference type="RefSeq" id="WP_103126076.1">
    <property type="nucleotide sequence ID" value="NZ_DF978435.1"/>
</dbReference>
<dbReference type="InterPro" id="IPR001533">
    <property type="entry name" value="Pterin_deHydtase"/>
</dbReference>
<dbReference type="HAMAP" id="MF_00434">
    <property type="entry name" value="Pterin_4_alpha"/>
    <property type="match status" value="1"/>
</dbReference>
<evidence type="ECO:0000256" key="2">
    <source>
        <dbReference type="ARBA" id="ARBA00006472"/>
    </source>
</evidence>
<organism evidence="5 6">
    <name type="scientific">Nostoc cycadae WK-1</name>
    <dbReference type="NCBI Taxonomy" id="1861711"/>
    <lineage>
        <taxon>Bacteria</taxon>
        <taxon>Bacillati</taxon>
        <taxon>Cyanobacteriota</taxon>
        <taxon>Cyanophyceae</taxon>
        <taxon>Nostocales</taxon>
        <taxon>Nostocaceae</taxon>
        <taxon>Nostoc</taxon>
    </lineage>
</organism>
<sequence length="93" mass="10230">MAQLLTKAEIHKLANSLSGWTVEGNKLQTLRKFKDFVAAIEFVNKLVEPAESAAHHPDIEISYNKVKVTLTTHDAGGLTQKDFDLAAIISQIV</sequence>
<keyword evidence="3 4" id="KW-0456">Lyase</keyword>
<comment type="similarity">
    <text evidence="2 4">Belongs to the pterin-4-alpha-carbinolamine dehydratase family.</text>
</comment>